<name>A0A177WV72_BATDL</name>
<dbReference type="EMBL" id="DS022309">
    <property type="protein sequence ID" value="OAJ43361.1"/>
    <property type="molecule type" value="Genomic_DNA"/>
</dbReference>
<dbReference type="VEuPathDB" id="FungiDB:BDEG_26728"/>
<reference evidence="4 5" key="2">
    <citation type="submission" date="2016-05" db="EMBL/GenBank/DDBJ databases">
        <title>Lineage-specific infection strategies underlie the spectrum of fungal disease in amphibians.</title>
        <authorList>
            <person name="Cuomo C.A."/>
            <person name="Farrer R.A."/>
            <person name="James T."/>
            <person name="Longcore J."/>
            <person name="Birren B."/>
        </authorList>
    </citation>
    <scope>NUCLEOTIDE SEQUENCE [LARGE SCALE GENOMIC DNA]</scope>
    <source>
        <strain evidence="4 5">JEL423</strain>
    </source>
</reference>
<feature type="chain" id="PRO_5008077909" evidence="3">
    <location>
        <begin position="21"/>
        <end position="308"/>
    </location>
</feature>
<evidence type="ECO:0000256" key="1">
    <source>
        <dbReference type="SAM" id="Coils"/>
    </source>
</evidence>
<feature type="signal peptide" evidence="3">
    <location>
        <begin position="1"/>
        <end position="20"/>
    </location>
</feature>
<gene>
    <name evidence="4" type="ORF">BDEG_26728</name>
</gene>
<dbReference type="AlphaFoldDB" id="A0A177WV72"/>
<sequence>MKLAVAVLSSILLACSVTTANPVDPSESTDDEDGISTFIPSATTDTEYSLWIVPNPDGIGLGALVDPLPDNFKNLLDKYAEIQDARNQQSKIYWPLESRYDSQYDVLMGVEKDLEILKYQSQKGNGNPKYGDIEKTKLDLEDQRSKLVKLRKSFDECQSEIGRLAEKKWEIDERIVGLVFGTPLDLALFNYQLLLIRERPFVKNYIEQQSSKYESLDQKSGDRRKHRKSGDRRKHRKSGDRRKHRKSGGRQKRKDLESSDEESDEEPDEESEYKFNRKGTFSMRRASSKFITRFGSFFGRPKRDDPSN</sequence>
<keyword evidence="3" id="KW-0732">Signal</keyword>
<evidence type="ECO:0000313" key="4">
    <source>
        <dbReference type="EMBL" id="OAJ43361.1"/>
    </source>
</evidence>
<feature type="compositionally biased region" description="Acidic residues" evidence="2">
    <location>
        <begin position="258"/>
        <end position="271"/>
    </location>
</feature>
<evidence type="ECO:0000313" key="5">
    <source>
        <dbReference type="Proteomes" id="UP000077115"/>
    </source>
</evidence>
<evidence type="ECO:0000256" key="3">
    <source>
        <dbReference type="SAM" id="SignalP"/>
    </source>
</evidence>
<proteinExistence type="predicted"/>
<feature type="coiled-coil region" evidence="1">
    <location>
        <begin position="133"/>
        <end position="160"/>
    </location>
</feature>
<feature type="compositionally biased region" description="Basic residues" evidence="2">
    <location>
        <begin position="222"/>
        <end position="253"/>
    </location>
</feature>
<protein>
    <submittedName>
        <fullName evidence="4">Uncharacterized protein</fullName>
    </submittedName>
</protein>
<evidence type="ECO:0000256" key="2">
    <source>
        <dbReference type="SAM" id="MobiDB-lite"/>
    </source>
</evidence>
<organism evidence="4 5">
    <name type="scientific">Batrachochytrium dendrobatidis (strain JEL423)</name>
    <dbReference type="NCBI Taxonomy" id="403673"/>
    <lineage>
        <taxon>Eukaryota</taxon>
        <taxon>Fungi</taxon>
        <taxon>Fungi incertae sedis</taxon>
        <taxon>Chytridiomycota</taxon>
        <taxon>Chytridiomycota incertae sedis</taxon>
        <taxon>Chytridiomycetes</taxon>
        <taxon>Rhizophydiales</taxon>
        <taxon>Rhizophydiales incertae sedis</taxon>
        <taxon>Batrachochytrium</taxon>
    </lineage>
</organism>
<reference evidence="4 5" key="1">
    <citation type="submission" date="2006-10" db="EMBL/GenBank/DDBJ databases">
        <title>The Genome Sequence of Batrachochytrium dendrobatidis JEL423.</title>
        <authorList>
            <consortium name="The Broad Institute Genome Sequencing Platform"/>
            <person name="Birren B."/>
            <person name="Lander E."/>
            <person name="Galagan J."/>
            <person name="Cuomo C."/>
            <person name="Devon K."/>
            <person name="Jaffe D."/>
            <person name="Butler J."/>
            <person name="Alvarez P."/>
            <person name="Gnerre S."/>
            <person name="Grabherr M."/>
            <person name="Kleber M."/>
            <person name="Mauceli E."/>
            <person name="Brockman W."/>
            <person name="Young S."/>
            <person name="LaButti K."/>
            <person name="Sykes S."/>
            <person name="DeCaprio D."/>
            <person name="Crawford M."/>
            <person name="Koehrsen M."/>
            <person name="Engels R."/>
            <person name="Montgomery P."/>
            <person name="Pearson M."/>
            <person name="Howarth C."/>
            <person name="Larson L."/>
            <person name="White J."/>
            <person name="O'Leary S."/>
            <person name="Kodira C."/>
            <person name="Zeng Q."/>
            <person name="Yandava C."/>
            <person name="Alvarado L."/>
            <person name="Longcore J."/>
            <person name="James T."/>
        </authorList>
    </citation>
    <scope>NUCLEOTIDE SEQUENCE [LARGE SCALE GENOMIC DNA]</scope>
    <source>
        <strain evidence="4 5">JEL423</strain>
    </source>
</reference>
<accession>A0A177WV72</accession>
<keyword evidence="1" id="KW-0175">Coiled coil</keyword>
<dbReference type="PROSITE" id="PS51257">
    <property type="entry name" value="PROKAR_LIPOPROTEIN"/>
    <property type="match status" value="1"/>
</dbReference>
<feature type="region of interest" description="Disordered" evidence="2">
    <location>
        <begin position="212"/>
        <end position="278"/>
    </location>
</feature>
<dbReference type="Proteomes" id="UP000077115">
    <property type="component" value="Unassembled WGS sequence"/>
</dbReference>